<evidence type="ECO:0000313" key="3">
    <source>
        <dbReference type="EMBL" id="KTB28388.1"/>
    </source>
</evidence>
<keyword evidence="2" id="KW-0812">Transmembrane</keyword>
<organism evidence="3 4">
    <name type="scientific">Moniliophthora roreri</name>
    <name type="common">Frosty pod rot fungus</name>
    <name type="synonym">Monilia roreri</name>
    <dbReference type="NCBI Taxonomy" id="221103"/>
    <lineage>
        <taxon>Eukaryota</taxon>
        <taxon>Fungi</taxon>
        <taxon>Dikarya</taxon>
        <taxon>Basidiomycota</taxon>
        <taxon>Agaricomycotina</taxon>
        <taxon>Agaricomycetes</taxon>
        <taxon>Agaricomycetidae</taxon>
        <taxon>Agaricales</taxon>
        <taxon>Marasmiineae</taxon>
        <taxon>Marasmiaceae</taxon>
        <taxon>Moniliophthora</taxon>
    </lineage>
</organism>
<accession>A0A0W0EWF0</accession>
<feature type="region of interest" description="Disordered" evidence="1">
    <location>
        <begin position="57"/>
        <end position="106"/>
    </location>
</feature>
<dbReference type="AlphaFoldDB" id="A0A0W0EWF0"/>
<comment type="caution">
    <text evidence="3">The sequence shown here is derived from an EMBL/GenBank/DDBJ whole genome shotgun (WGS) entry which is preliminary data.</text>
</comment>
<proteinExistence type="predicted"/>
<evidence type="ECO:0000256" key="1">
    <source>
        <dbReference type="SAM" id="MobiDB-lite"/>
    </source>
</evidence>
<reference evidence="3 4" key="1">
    <citation type="submission" date="2015-12" db="EMBL/GenBank/DDBJ databases">
        <title>Draft genome sequence of Moniliophthora roreri, the causal agent of frosty pod rot of cacao.</title>
        <authorList>
            <person name="Aime M.C."/>
            <person name="Diaz-Valderrama J.R."/>
            <person name="Kijpornyongpan T."/>
            <person name="Phillips-Mora W."/>
        </authorList>
    </citation>
    <scope>NUCLEOTIDE SEQUENCE [LARGE SCALE GENOMIC DNA]</scope>
    <source>
        <strain evidence="3 4">MCA 2952</strain>
    </source>
</reference>
<name>A0A0W0EWF0_MONRR</name>
<keyword evidence="2" id="KW-1133">Transmembrane helix</keyword>
<gene>
    <name evidence="3" type="ORF">WG66_19036</name>
</gene>
<dbReference type="Proteomes" id="UP000054988">
    <property type="component" value="Unassembled WGS sequence"/>
</dbReference>
<evidence type="ECO:0000256" key="2">
    <source>
        <dbReference type="SAM" id="Phobius"/>
    </source>
</evidence>
<evidence type="ECO:0000313" key="4">
    <source>
        <dbReference type="Proteomes" id="UP000054988"/>
    </source>
</evidence>
<feature type="transmembrane region" description="Helical" evidence="2">
    <location>
        <begin position="27"/>
        <end position="46"/>
    </location>
</feature>
<dbReference type="EMBL" id="LATX01002480">
    <property type="protein sequence ID" value="KTB28388.1"/>
    <property type="molecule type" value="Genomic_DNA"/>
</dbReference>
<sequence>MSQSEVGGGRAPSAKINANINKLGLRGLAAASVVAAGFAGVWYGYLRHDDSKQARGQLENWEAAHNPTGGKSPRYRPEDRRTQLPTNPSDEAKVFSNYDKDKKGTS</sequence>
<protein>
    <submittedName>
        <fullName evidence="3">Uncharacterized protein</fullName>
    </submittedName>
</protein>
<keyword evidence="2" id="KW-0472">Membrane</keyword>
<feature type="compositionally biased region" description="Basic and acidic residues" evidence="1">
    <location>
        <begin position="90"/>
        <end position="106"/>
    </location>
</feature>